<protein>
    <submittedName>
        <fullName evidence="1">Uncharacterized protein</fullName>
    </submittedName>
</protein>
<gene>
    <name evidence="1" type="ORF">POPTR_001G469666</name>
</gene>
<evidence type="ECO:0000313" key="1">
    <source>
        <dbReference type="EMBL" id="RQO86238.1"/>
    </source>
</evidence>
<dbReference type="InParanoid" id="A0A3N7FXA9"/>
<reference evidence="1 2" key="1">
    <citation type="journal article" date="2006" name="Science">
        <title>The genome of black cottonwood, Populus trichocarpa (Torr. &amp; Gray).</title>
        <authorList>
            <person name="Tuskan G.A."/>
            <person name="Difazio S."/>
            <person name="Jansson S."/>
            <person name="Bohlmann J."/>
            <person name="Grigoriev I."/>
            <person name="Hellsten U."/>
            <person name="Putnam N."/>
            <person name="Ralph S."/>
            <person name="Rombauts S."/>
            <person name="Salamov A."/>
            <person name="Schein J."/>
            <person name="Sterck L."/>
            <person name="Aerts A."/>
            <person name="Bhalerao R.R."/>
            <person name="Bhalerao R.P."/>
            <person name="Blaudez D."/>
            <person name="Boerjan W."/>
            <person name="Brun A."/>
            <person name="Brunner A."/>
            <person name="Busov V."/>
            <person name="Campbell M."/>
            <person name="Carlson J."/>
            <person name="Chalot M."/>
            <person name="Chapman J."/>
            <person name="Chen G.L."/>
            <person name="Cooper D."/>
            <person name="Coutinho P.M."/>
            <person name="Couturier J."/>
            <person name="Covert S."/>
            <person name="Cronk Q."/>
            <person name="Cunningham R."/>
            <person name="Davis J."/>
            <person name="Degroeve S."/>
            <person name="Dejardin A."/>
            <person name="Depamphilis C."/>
            <person name="Detter J."/>
            <person name="Dirks B."/>
            <person name="Dubchak I."/>
            <person name="Duplessis S."/>
            <person name="Ehlting J."/>
            <person name="Ellis B."/>
            <person name="Gendler K."/>
            <person name="Goodstein D."/>
            <person name="Gribskov M."/>
            <person name="Grimwood J."/>
            <person name="Groover A."/>
            <person name="Gunter L."/>
            <person name="Hamberger B."/>
            <person name="Heinze B."/>
            <person name="Helariutta Y."/>
            <person name="Henrissat B."/>
            <person name="Holligan D."/>
            <person name="Holt R."/>
            <person name="Huang W."/>
            <person name="Islam-Faridi N."/>
            <person name="Jones S."/>
            <person name="Jones-Rhoades M."/>
            <person name="Jorgensen R."/>
            <person name="Joshi C."/>
            <person name="Kangasjarvi J."/>
            <person name="Karlsson J."/>
            <person name="Kelleher C."/>
            <person name="Kirkpatrick R."/>
            <person name="Kirst M."/>
            <person name="Kohler A."/>
            <person name="Kalluri U."/>
            <person name="Larimer F."/>
            <person name="Leebens-Mack J."/>
            <person name="Leple J.C."/>
            <person name="Locascio P."/>
            <person name="Lou Y."/>
            <person name="Lucas S."/>
            <person name="Martin F."/>
            <person name="Montanini B."/>
            <person name="Napoli C."/>
            <person name="Nelson D.R."/>
            <person name="Nelson C."/>
            <person name="Nieminen K."/>
            <person name="Nilsson O."/>
            <person name="Pereda V."/>
            <person name="Peter G."/>
            <person name="Philippe R."/>
            <person name="Pilate G."/>
            <person name="Poliakov A."/>
            <person name="Razumovskaya J."/>
            <person name="Richardson P."/>
            <person name="Rinaldi C."/>
            <person name="Ritland K."/>
            <person name="Rouze P."/>
            <person name="Ryaboy D."/>
            <person name="Schmutz J."/>
            <person name="Schrader J."/>
            <person name="Segerman B."/>
            <person name="Shin H."/>
            <person name="Siddiqui A."/>
            <person name="Sterky F."/>
            <person name="Terry A."/>
            <person name="Tsai C.J."/>
            <person name="Uberbacher E."/>
            <person name="Unneberg P."/>
            <person name="Vahala J."/>
            <person name="Wall K."/>
            <person name="Wessler S."/>
            <person name="Yang G."/>
            <person name="Yin T."/>
            <person name="Douglas C."/>
            <person name="Marra M."/>
            <person name="Sandberg G."/>
            <person name="Van de Peer Y."/>
            <person name="Rokhsar D."/>
        </authorList>
    </citation>
    <scope>NUCLEOTIDE SEQUENCE [LARGE SCALE GENOMIC DNA]</scope>
    <source>
        <strain evidence="2">cv. Nisqually</strain>
    </source>
</reference>
<sequence>MGSKQFPLMLQIQIFYSLYTSTFMSQSYNSSSGTLKSMVTKQVPLEHILLDWEDEYTPNTPQLCWNHIAPP</sequence>
<proteinExistence type="predicted"/>
<keyword evidence="2" id="KW-1185">Reference proteome</keyword>
<evidence type="ECO:0000313" key="2">
    <source>
        <dbReference type="Proteomes" id="UP000006729"/>
    </source>
</evidence>
<name>A0A3N7FXA9_POPTR</name>
<accession>A0A3N7FXA9</accession>
<dbReference type="Proteomes" id="UP000006729">
    <property type="component" value="Chromosome 1"/>
</dbReference>
<dbReference type="EMBL" id="CM009290">
    <property type="protein sequence ID" value="RQO86238.1"/>
    <property type="molecule type" value="Genomic_DNA"/>
</dbReference>
<dbReference type="AlphaFoldDB" id="A0A3N7FXA9"/>
<organism evidence="1 2">
    <name type="scientific">Populus trichocarpa</name>
    <name type="common">Western balsam poplar</name>
    <name type="synonym">Populus balsamifera subsp. trichocarpa</name>
    <dbReference type="NCBI Taxonomy" id="3694"/>
    <lineage>
        <taxon>Eukaryota</taxon>
        <taxon>Viridiplantae</taxon>
        <taxon>Streptophyta</taxon>
        <taxon>Embryophyta</taxon>
        <taxon>Tracheophyta</taxon>
        <taxon>Spermatophyta</taxon>
        <taxon>Magnoliopsida</taxon>
        <taxon>eudicotyledons</taxon>
        <taxon>Gunneridae</taxon>
        <taxon>Pentapetalae</taxon>
        <taxon>rosids</taxon>
        <taxon>fabids</taxon>
        <taxon>Malpighiales</taxon>
        <taxon>Salicaceae</taxon>
        <taxon>Saliceae</taxon>
        <taxon>Populus</taxon>
    </lineage>
</organism>